<dbReference type="RefSeq" id="WP_184791517.1">
    <property type="nucleotide sequence ID" value="NZ_BONT01000060.1"/>
</dbReference>
<evidence type="ECO:0000313" key="3">
    <source>
        <dbReference type="Proteomes" id="UP000548476"/>
    </source>
</evidence>
<dbReference type="Proteomes" id="UP000548476">
    <property type="component" value="Unassembled WGS sequence"/>
</dbReference>
<reference evidence="2 3" key="1">
    <citation type="submission" date="2020-08" db="EMBL/GenBank/DDBJ databases">
        <title>Genomic Encyclopedia of Type Strains, Phase IV (KMG-IV): sequencing the most valuable type-strain genomes for metagenomic binning, comparative biology and taxonomic classification.</title>
        <authorList>
            <person name="Goeker M."/>
        </authorList>
    </citation>
    <scope>NUCLEOTIDE SEQUENCE [LARGE SCALE GENOMIC DNA]</scope>
    <source>
        <strain evidence="2 3">YIM 65646</strain>
    </source>
</reference>
<keyword evidence="3" id="KW-1185">Reference proteome</keyword>
<gene>
    <name evidence="2" type="ORF">HNR73_006621</name>
</gene>
<evidence type="ECO:0000256" key="1">
    <source>
        <dbReference type="SAM" id="Coils"/>
    </source>
</evidence>
<organism evidence="2 3">
    <name type="scientific">Phytomonospora endophytica</name>
    <dbReference type="NCBI Taxonomy" id="714109"/>
    <lineage>
        <taxon>Bacteria</taxon>
        <taxon>Bacillati</taxon>
        <taxon>Actinomycetota</taxon>
        <taxon>Actinomycetes</taxon>
        <taxon>Micromonosporales</taxon>
        <taxon>Micromonosporaceae</taxon>
        <taxon>Phytomonospora</taxon>
    </lineage>
</organism>
<dbReference type="AlphaFoldDB" id="A0A841FRA0"/>
<proteinExistence type="predicted"/>
<comment type="caution">
    <text evidence="2">The sequence shown here is derived from an EMBL/GenBank/DDBJ whole genome shotgun (WGS) entry which is preliminary data.</text>
</comment>
<name>A0A841FRA0_9ACTN</name>
<evidence type="ECO:0000313" key="2">
    <source>
        <dbReference type="EMBL" id="MBB6038735.1"/>
    </source>
</evidence>
<accession>A0A841FRA0</accession>
<feature type="coiled-coil region" evidence="1">
    <location>
        <begin position="221"/>
        <end position="248"/>
    </location>
</feature>
<dbReference type="EMBL" id="JACHGT010000018">
    <property type="protein sequence ID" value="MBB6038735.1"/>
    <property type="molecule type" value="Genomic_DNA"/>
</dbReference>
<sequence length="397" mass="43726">MAMGMEAEIRRRVTDDDETVLAGDTRLLSHPWFRLVSDKMSAADGQYSNMEFVLKRFDQKTPAQAGALASLNERLDAMESVWTQLYATTGTLRVVVPPTQGAHTLMYYNVPAYGDTEDLLVAECPDDDDEGEMYVHYTVGFTPLEWHRMLTGISGVVVDDDEVSRAKTHLTNGLAVAATITDGLTDEIRALEDQPHAASLVREELVGHLALLYMHTVVWVERTLEKQLEELEDADDRDEDKIEAVNQQLPFGRGQVKNKIAALPRATLSQLYGVLSESAQAVLAAESETVLDAFAAKLEAAHGLDLPEKYILDSPADGSAALDEYIGAGLGNGRRISQKVLFGGMKEVGVDTSIDGLNLIPFEFRGLFTPGVDWAGLKRDARKVMEWSRNPMLEALE</sequence>
<keyword evidence="1" id="KW-0175">Coiled coil</keyword>
<protein>
    <submittedName>
        <fullName evidence="2">Uncharacterized protein</fullName>
    </submittedName>
</protein>